<dbReference type="Proteomes" id="UP001176940">
    <property type="component" value="Unassembled WGS sequence"/>
</dbReference>
<evidence type="ECO:0000313" key="3">
    <source>
        <dbReference type="Proteomes" id="UP001176940"/>
    </source>
</evidence>
<organism evidence="2 3">
    <name type="scientific">Ranitomeya imitator</name>
    <name type="common">mimic poison frog</name>
    <dbReference type="NCBI Taxonomy" id="111125"/>
    <lineage>
        <taxon>Eukaryota</taxon>
        <taxon>Metazoa</taxon>
        <taxon>Chordata</taxon>
        <taxon>Craniata</taxon>
        <taxon>Vertebrata</taxon>
        <taxon>Euteleostomi</taxon>
        <taxon>Amphibia</taxon>
        <taxon>Batrachia</taxon>
        <taxon>Anura</taxon>
        <taxon>Neobatrachia</taxon>
        <taxon>Hyloidea</taxon>
        <taxon>Dendrobatidae</taxon>
        <taxon>Dendrobatinae</taxon>
        <taxon>Ranitomeya</taxon>
    </lineage>
</organism>
<feature type="domain" description="Serine/threonine-protein kinase 11-interacting protein PH" evidence="1">
    <location>
        <begin position="58"/>
        <end position="92"/>
    </location>
</feature>
<comment type="caution">
    <text evidence="2">The sequence shown here is derived from an EMBL/GenBank/DDBJ whole genome shotgun (WGS) entry which is preliminary data.</text>
</comment>
<sequence length="110" mass="12689">MKQEEQEDVVEDALCSPVTVCPLADGQPRDPDWPWVFLRITRQSLLEIDLQRGRVLGEEQELPLLTLSFHSICEDDQCVSYVVLDNTQDISITIWGPLRNPMDKKAEKFF</sequence>
<evidence type="ECO:0000313" key="2">
    <source>
        <dbReference type="EMBL" id="CAJ0935034.1"/>
    </source>
</evidence>
<dbReference type="EMBL" id="CAUEEQ010011103">
    <property type="protein sequence ID" value="CAJ0935034.1"/>
    <property type="molecule type" value="Genomic_DNA"/>
</dbReference>
<dbReference type="Pfam" id="PF25357">
    <property type="entry name" value="PH_S11IP"/>
    <property type="match status" value="2"/>
</dbReference>
<evidence type="ECO:0000259" key="1">
    <source>
        <dbReference type="Pfam" id="PF25357"/>
    </source>
</evidence>
<name>A0ABN9L9D7_9NEOB</name>
<reference evidence="2" key="1">
    <citation type="submission" date="2023-07" db="EMBL/GenBank/DDBJ databases">
        <authorList>
            <person name="Stuckert A."/>
        </authorList>
    </citation>
    <scope>NUCLEOTIDE SEQUENCE</scope>
</reference>
<proteinExistence type="predicted"/>
<protein>
    <recommendedName>
        <fullName evidence="1">Serine/threonine-protein kinase 11-interacting protein PH domain-containing protein</fullName>
    </recommendedName>
</protein>
<gene>
    <name evidence="2" type="ORF">RIMI_LOCUS6215559</name>
</gene>
<feature type="domain" description="Serine/threonine-protein kinase 11-interacting protein PH" evidence="1">
    <location>
        <begin position="10"/>
        <end position="56"/>
    </location>
</feature>
<dbReference type="InterPro" id="IPR057292">
    <property type="entry name" value="PH_S11IP"/>
</dbReference>
<keyword evidence="3" id="KW-1185">Reference proteome</keyword>
<accession>A0ABN9L9D7</accession>